<dbReference type="AlphaFoldDB" id="A0A3S0S2H0"/>
<dbReference type="EMBL" id="RJTJ01000008">
    <property type="protein sequence ID" value="RUM06805.1"/>
    <property type="molecule type" value="Genomic_DNA"/>
</dbReference>
<name>A0A3S0S2H0_9HYPH</name>
<proteinExistence type="predicted"/>
<evidence type="ECO:0000313" key="1">
    <source>
        <dbReference type="EMBL" id="RUM06805.1"/>
    </source>
</evidence>
<dbReference type="Proteomes" id="UP000278081">
    <property type="component" value="Unassembled WGS sequence"/>
</dbReference>
<comment type="caution">
    <text evidence="1">The sequence shown here is derived from an EMBL/GenBank/DDBJ whole genome shotgun (WGS) entry which is preliminary data.</text>
</comment>
<organism evidence="1 2">
    <name type="scientific">Rhizobium chutanense</name>
    <dbReference type="NCBI Taxonomy" id="2035448"/>
    <lineage>
        <taxon>Bacteria</taxon>
        <taxon>Pseudomonadati</taxon>
        <taxon>Pseudomonadota</taxon>
        <taxon>Alphaproteobacteria</taxon>
        <taxon>Hyphomicrobiales</taxon>
        <taxon>Rhizobiaceae</taxon>
        <taxon>Rhizobium/Agrobacterium group</taxon>
        <taxon>Rhizobium</taxon>
    </lineage>
</organism>
<sequence>MRRPMIVLAVLIIASFWSLALLITQAPAKQVAERPVISEKRAAPSFSTCRADVNAARRITWLLRDRDGSVKAAGFVIVRKCSW</sequence>
<protein>
    <submittedName>
        <fullName evidence="1">Uncharacterized protein</fullName>
    </submittedName>
</protein>
<evidence type="ECO:0000313" key="2">
    <source>
        <dbReference type="Proteomes" id="UP000278081"/>
    </source>
</evidence>
<accession>A0A3S0S2H0</accession>
<gene>
    <name evidence="1" type="ORF">EFR84_11450</name>
</gene>
<reference evidence="1 2" key="1">
    <citation type="submission" date="2018-11" db="EMBL/GenBank/DDBJ databases">
        <title>Rhizobium chutanense sp. nov., isolated from root nodules of Phaseolus vulgaris in China.</title>
        <authorList>
            <person name="Huo Y."/>
        </authorList>
    </citation>
    <scope>NUCLEOTIDE SEQUENCE [LARGE SCALE GENOMIC DNA]</scope>
    <source>
        <strain evidence="1 2">C16</strain>
    </source>
</reference>